<dbReference type="EMBL" id="BAAAFR010000004">
    <property type="protein sequence ID" value="GAA0317881.1"/>
    <property type="molecule type" value="Genomic_DNA"/>
</dbReference>
<gene>
    <name evidence="2" type="ORF">GCM10009129_14230</name>
</gene>
<proteinExistence type="predicted"/>
<keyword evidence="1" id="KW-0472">Membrane</keyword>
<feature type="transmembrane region" description="Helical" evidence="1">
    <location>
        <begin position="43"/>
        <end position="60"/>
    </location>
</feature>
<dbReference type="RefSeq" id="WP_201504935.1">
    <property type="nucleotide sequence ID" value="NZ_BAAAFR010000004.1"/>
</dbReference>
<dbReference type="Proteomes" id="UP001501787">
    <property type="component" value="Unassembled WGS sequence"/>
</dbReference>
<keyword evidence="3" id="KW-1185">Reference proteome</keyword>
<reference evidence="2 3" key="1">
    <citation type="journal article" date="2019" name="Int. J. Syst. Evol. Microbiol.">
        <title>The Global Catalogue of Microorganisms (GCM) 10K type strain sequencing project: providing services to taxonomists for standard genome sequencing and annotation.</title>
        <authorList>
            <consortium name="The Broad Institute Genomics Platform"/>
            <consortium name="The Broad Institute Genome Sequencing Center for Infectious Disease"/>
            <person name="Wu L."/>
            <person name="Ma J."/>
        </authorList>
    </citation>
    <scope>NUCLEOTIDE SEQUENCE [LARGE SCALE GENOMIC DNA]</scope>
    <source>
        <strain evidence="2 3">JCM 16343</strain>
    </source>
</reference>
<evidence type="ECO:0000313" key="2">
    <source>
        <dbReference type="EMBL" id="GAA0317881.1"/>
    </source>
</evidence>
<accession>A0ABN0VV48</accession>
<keyword evidence="1" id="KW-1133">Transmembrane helix</keyword>
<organism evidence="2 3">
    <name type="scientific">Psychrobacter aestuarii</name>
    <dbReference type="NCBI Taxonomy" id="556327"/>
    <lineage>
        <taxon>Bacteria</taxon>
        <taxon>Pseudomonadati</taxon>
        <taxon>Pseudomonadota</taxon>
        <taxon>Gammaproteobacteria</taxon>
        <taxon>Moraxellales</taxon>
        <taxon>Moraxellaceae</taxon>
        <taxon>Psychrobacter</taxon>
    </lineage>
</organism>
<evidence type="ECO:0000256" key="1">
    <source>
        <dbReference type="SAM" id="Phobius"/>
    </source>
</evidence>
<sequence>MEKPYRGAALRVDAAVHPSRVPVVIFALLGMLWTLALLADLLWWHYALLLAVCALTGYLTQTRWQVIHLSQPPLSQGLHTGWQLLIAQSPRPALWQAQLLGARHYGWAVHLDFMVQEPYPRRLSFLLYADQFSDTDWYALGILARSISAHTNG</sequence>
<keyword evidence="1" id="KW-0812">Transmembrane</keyword>
<comment type="caution">
    <text evidence="2">The sequence shown here is derived from an EMBL/GenBank/DDBJ whole genome shotgun (WGS) entry which is preliminary data.</text>
</comment>
<evidence type="ECO:0000313" key="3">
    <source>
        <dbReference type="Proteomes" id="UP001501787"/>
    </source>
</evidence>
<name>A0ABN0VV48_9GAMM</name>
<evidence type="ECO:0008006" key="4">
    <source>
        <dbReference type="Google" id="ProtNLM"/>
    </source>
</evidence>
<protein>
    <recommendedName>
        <fullName evidence="4">DUF58 domain-containing protein</fullName>
    </recommendedName>
</protein>
<feature type="transmembrane region" description="Helical" evidence="1">
    <location>
        <begin position="21"/>
        <end position="37"/>
    </location>
</feature>